<feature type="compositionally biased region" description="Basic residues" evidence="1">
    <location>
        <begin position="114"/>
        <end position="129"/>
    </location>
</feature>
<dbReference type="Proteomes" id="UP000057737">
    <property type="component" value="Unassembled WGS sequence"/>
</dbReference>
<protein>
    <submittedName>
        <fullName evidence="2">Uncharacterized protein</fullName>
    </submittedName>
</protein>
<evidence type="ECO:0000313" key="2">
    <source>
        <dbReference type="EMBL" id="KWV54654.1"/>
    </source>
</evidence>
<keyword evidence="3" id="KW-1185">Reference proteome</keyword>
<reference evidence="2 3" key="1">
    <citation type="submission" date="2015-11" db="EMBL/GenBank/DDBJ databases">
        <title>Draft Genome Sequence of the Strain BR 10303 (Bradyrhizobium sp.) isolated from nodules of Centrolobium paraense.</title>
        <authorList>
            <person name="Zelli J.E."/>
            <person name="Simoes-Araujo J.L."/>
            <person name="Barauna A.C."/>
            <person name="Silva K."/>
        </authorList>
    </citation>
    <scope>NUCLEOTIDE SEQUENCE [LARGE SCALE GENOMIC DNA]</scope>
    <source>
        <strain evidence="2 3">BR 10303</strain>
    </source>
</reference>
<accession>A0A109JTA0</accession>
<sequence>MNLQVTILKLLVSYPNGAASLDALKCDMAILAKSGKDWSERTRRLAARVPDLNIFAMKLVERDSCGWHITEKGRAVLEYMESLVQVVEPSPAVDADAPEFASAVCEVPPITPYARRRTQGKSPQRRHPRPASEPSSCQSDVKHDRGSETERSG</sequence>
<gene>
    <name evidence="2" type="ORF">AS156_06650</name>
</gene>
<name>A0A109JTA0_9BRAD</name>
<organism evidence="2 3">
    <name type="scientific">Bradyrhizobium macuxiense</name>
    <dbReference type="NCBI Taxonomy" id="1755647"/>
    <lineage>
        <taxon>Bacteria</taxon>
        <taxon>Pseudomonadati</taxon>
        <taxon>Pseudomonadota</taxon>
        <taxon>Alphaproteobacteria</taxon>
        <taxon>Hyphomicrobiales</taxon>
        <taxon>Nitrobacteraceae</taxon>
        <taxon>Bradyrhizobium</taxon>
    </lineage>
</organism>
<dbReference type="AlphaFoldDB" id="A0A109JTA0"/>
<evidence type="ECO:0000256" key="1">
    <source>
        <dbReference type="SAM" id="MobiDB-lite"/>
    </source>
</evidence>
<dbReference type="RefSeq" id="WP_066507751.1">
    <property type="nucleotide sequence ID" value="NZ_LNCU01000070.1"/>
</dbReference>
<feature type="compositionally biased region" description="Basic and acidic residues" evidence="1">
    <location>
        <begin position="140"/>
        <end position="153"/>
    </location>
</feature>
<dbReference type="EMBL" id="LNCU01000070">
    <property type="protein sequence ID" value="KWV54654.1"/>
    <property type="molecule type" value="Genomic_DNA"/>
</dbReference>
<feature type="region of interest" description="Disordered" evidence="1">
    <location>
        <begin position="111"/>
        <end position="153"/>
    </location>
</feature>
<proteinExistence type="predicted"/>
<evidence type="ECO:0000313" key="3">
    <source>
        <dbReference type="Proteomes" id="UP000057737"/>
    </source>
</evidence>
<comment type="caution">
    <text evidence="2">The sequence shown here is derived from an EMBL/GenBank/DDBJ whole genome shotgun (WGS) entry which is preliminary data.</text>
</comment>